<dbReference type="RefSeq" id="WP_093730372.1">
    <property type="nucleotide sequence ID" value="NZ_FMYW01000008.1"/>
</dbReference>
<dbReference type="InterPro" id="IPR025420">
    <property type="entry name" value="DUF4143"/>
</dbReference>
<accession>A0A1G6LVG4</accession>
<dbReference type="InterPro" id="IPR027417">
    <property type="entry name" value="P-loop_NTPase"/>
</dbReference>
<dbReference type="PANTHER" id="PTHR33295:SF7">
    <property type="entry name" value="ATPASE"/>
    <property type="match status" value="1"/>
</dbReference>
<proteinExistence type="predicted"/>
<name>A0A1G6LVG4_9FIRM</name>
<feature type="domain" description="DUF4143" evidence="2">
    <location>
        <begin position="225"/>
        <end position="385"/>
    </location>
</feature>
<dbReference type="InterPro" id="IPR041682">
    <property type="entry name" value="AAA_14"/>
</dbReference>
<feature type="domain" description="AAA" evidence="1">
    <location>
        <begin position="17"/>
        <end position="153"/>
    </location>
</feature>
<dbReference type="OrthoDB" id="9801806at2"/>
<dbReference type="Proteomes" id="UP000198943">
    <property type="component" value="Unassembled WGS sequence"/>
</dbReference>
<evidence type="ECO:0008006" key="5">
    <source>
        <dbReference type="Google" id="ProtNLM"/>
    </source>
</evidence>
<organism evidence="3 4">
    <name type="scientific">Succiniclasticum ruminis</name>
    <dbReference type="NCBI Taxonomy" id="40841"/>
    <lineage>
        <taxon>Bacteria</taxon>
        <taxon>Bacillati</taxon>
        <taxon>Bacillota</taxon>
        <taxon>Negativicutes</taxon>
        <taxon>Acidaminococcales</taxon>
        <taxon>Acidaminococcaceae</taxon>
        <taxon>Succiniclasticum</taxon>
    </lineage>
</organism>
<evidence type="ECO:0000259" key="1">
    <source>
        <dbReference type="Pfam" id="PF13173"/>
    </source>
</evidence>
<dbReference type="Pfam" id="PF13635">
    <property type="entry name" value="DUF4143"/>
    <property type="match status" value="1"/>
</dbReference>
<keyword evidence="4" id="KW-1185">Reference proteome</keyword>
<evidence type="ECO:0000259" key="2">
    <source>
        <dbReference type="Pfam" id="PF13635"/>
    </source>
</evidence>
<protein>
    <recommendedName>
        <fullName evidence="5">AAA+ ATPase domain-containing protein</fullName>
    </recommendedName>
</protein>
<dbReference type="PANTHER" id="PTHR33295">
    <property type="entry name" value="ATPASE"/>
    <property type="match status" value="1"/>
</dbReference>
<dbReference type="Pfam" id="PF13173">
    <property type="entry name" value="AAA_14"/>
    <property type="match status" value="1"/>
</dbReference>
<dbReference type="SUPFAM" id="SSF52540">
    <property type="entry name" value="P-loop containing nucleoside triphosphate hydrolases"/>
    <property type="match status" value="1"/>
</dbReference>
<gene>
    <name evidence="3" type="ORF">SAMN04487864_10845</name>
</gene>
<dbReference type="AlphaFoldDB" id="A0A1G6LVG4"/>
<evidence type="ECO:0000313" key="4">
    <source>
        <dbReference type="Proteomes" id="UP000198943"/>
    </source>
</evidence>
<evidence type="ECO:0000313" key="3">
    <source>
        <dbReference type="EMBL" id="SDC47077.1"/>
    </source>
</evidence>
<sequence>MERTASEQFKAWKNKKNRKPLLVTGVRQCGKTYLIKKFGQSEFEDMAYFNFEGNTGLQSVFTYDFDTDRILDELGSIILGKKIIPGSTLVVFDEIQDCPRAIQALKYFCENLPELHIIAAGSLLGVALREGGISFPVGKVERIHMYPMSFEEFVRADGGGKYIDGVRKVAFERELTELYTVPLEKYLKNYYIVGGMPEAVRTWIDTHDYKAVEEVQDRILKDYADDFGKHTMPDTAIKIKMIWDAIPSQIARDNNKFIFSHVKQGARAKDLEYALAWLVNAGIARKLNLVKTPEIPLSGMADHTYFKVYMSDVGLLRKKSNINYRTILEGDAAYIHYKGALTENYVYTQLECMGIDCYFWRTKADAELDFITDYEGVLLPVEVKSADNTKAKSLHLFCSRYKPKMAIKTSLKNVGDNMDGDTHVWSVPLYVLFRFKDYVFNEMGW</sequence>
<reference evidence="4" key="1">
    <citation type="submission" date="2016-10" db="EMBL/GenBank/DDBJ databases">
        <authorList>
            <person name="Varghese N."/>
            <person name="Submissions S."/>
        </authorList>
    </citation>
    <scope>NUCLEOTIDE SEQUENCE [LARGE SCALE GENOMIC DNA]</scope>
    <source>
        <strain evidence="4">DSM 11005</strain>
    </source>
</reference>
<dbReference type="EMBL" id="FMYW01000008">
    <property type="protein sequence ID" value="SDC47077.1"/>
    <property type="molecule type" value="Genomic_DNA"/>
</dbReference>